<proteinExistence type="predicted"/>
<name>A0A9W9VFS0_9EURO</name>
<dbReference type="InterPro" id="IPR005178">
    <property type="entry name" value="Ostalpha/TMEM184C"/>
</dbReference>
<evidence type="ECO:0000256" key="2">
    <source>
        <dbReference type="ARBA" id="ARBA00022692"/>
    </source>
</evidence>
<keyword evidence="2 5" id="KW-0812">Transmembrane</keyword>
<dbReference type="SMART" id="SM01417">
    <property type="entry name" value="Solute_trans_a"/>
    <property type="match status" value="1"/>
</dbReference>
<organism evidence="6 7">
    <name type="scientific">Penicillium cataractarum</name>
    <dbReference type="NCBI Taxonomy" id="2100454"/>
    <lineage>
        <taxon>Eukaryota</taxon>
        <taxon>Fungi</taxon>
        <taxon>Dikarya</taxon>
        <taxon>Ascomycota</taxon>
        <taxon>Pezizomycotina</taxon>
        <taxon>Eurotiomycetes</taxon>
        <taxon>Eurotiomycetidae</taxon>
        <taxon>Eurotiales</taxon>
        <taxon>Aspergillaceae</taxon>
        <taxon>Penicillium</taxon>
    </lineage>
</organism>
<accession>A0A9W9VFS0</accession>
<feature type="transmembrane region" description="Helical" evidence="5">
    <location>
        <begin position="126"/>
        <end position="144"/>
    </location>
</feature>
<comment type="subcellular location">
    <subcellularLocation>
        <location evidence="1">Membrane</location>
        <topology evidence="1">Multi-pass membrane protein</topology>
    </subcellularLocation>
</comment>
<feature type="transmembrane region" description="Helical" evidence="5">
    <location>
        <begin position="185"/>
        <end position="205"/>
    </location>
</feature>
<sequence length="391" mass="44406">MGLFHDSSNDDTTCPMPRPLVAGSFLYLGATGSNNKANQGTLDASENFIGEYTFHKFNMILSGACTAATCLVILFTMIKHSLRFSNPNEQLKIMRIATLLPIYSILSFIPICFPNSYVYVTGWVEVIQGIALYTFLMLLCDFLAPNDRNRVFFFASLRIPGRMDNNKTTDGLTWLQKTWYLVLQYPIAAFLIAIAECITEAAGVYCLESNNGHFAHLWLNIIRIISLGLAIMATLRFYTNLKSHMQDHKPLTKLLAFKLVVGLVFLEQIIFMILHSTDALKETSKLSYADVYIGIPTMIICIQMVPFAFFFNYAYSTKPYRVNDSSARHGNPQEYLAVEENEAGRTYKSRQYQGGPLGIYAWLAFCNALEFFREITSTYHYLEDREYGVDL</sequence>
<dbReference type="Pfam" id="PF03619">
    <property type="entry name" value="Solute_trans_a"/>
    <property type="match status" value="1"/>
</dbReference>
<feature type="transmembrane region" description="Helical" evidence="5">
    <location>
        <begin position="57"/>
        <end position="78"/>
    </location>
</feature>
<dbReference type="GeneID" id="81435109"/>
<dbReference type="OrthoDB" id="5348404at2759"/>
<dbReference type="PANTHER" id="PTHR23423">
    <property type="entry name" value="ORGANIC SOLUTE TRANSPORTER-RELATED"/>
    <property type="match status" value="1"/>
</dbReference>
<evidence type="ECO:0000256" key="4">
    <source>
        <dbReference type="ARBA" id="ARBA00023136"/>
    </source>
</evidence>
<keyword evidence="3 5" id="KW-1133">Transmembrane helix</keyword>
<dbReference type="Proteomes" id="UP001147782">
    <property type="component" value="Unassembled WGS sequence"/>
</dbReference>
<feature type="transmembrane region" description="Helical" evidence="5">
    <location>
        <begin position="99"/>
        <end position="120"/>
    </location>
</feature>
<protein>
    <submittedName>
        <fullName evidence="6">Uncharacterized protein</fullName>
    </submittedName>
</protein>
<reference evidence="6" key="2">
    <citation type="journal article" date="2023" name="IMA Fungus">
        <title>Comparative genomic study of the Penicillium genus elucidates a diverse pangenome and 15 lateral gene transfer events.</title>
        <authorList>
            <person name="Petersen C."/>
            <person name="Sorensen T."/>
            <person name="Nielsen M.R."/>
            <person name="Sondergaard T.E."/>
            <person name="Sorensen J.L."/>
            <person name="Fitzpatrick D.A."/>
            <person name="Frisvad J.C."/>
            <person name="Nielsen K.L."/>
        </authorList>
    </citation>
    <scope>NUCLEOTIDE SEQUENCE</scope>
    <source>
        <strain evidence="6">IBT 29864</strain>
    </source>
</reference>
<dbReference type="AlphaFoldDB" id="A0A9W9VFS0"/>
<dbReference type="EMBL" id="JAPZBS010000002">
    <property type="protein sequence ID" value="KAJ5380573.1"/>
    <property type="molecule type" value="Genomic_DNA"/>
</dbReference>
<comment type="caution">
    <text evidence="6">The sequence shown here is derived from an EMBL/GenBank/DDBJ whole genome shotgun (WGS) entry which is preliminary data.</text>
</comment>
<feature type="transmembrane region" description="Helical" evidence="5">
    <location>
        <begin position="293"/>
        <end position="315"/>
    </location>
</feature>
<evidence type="ECO:0000256" key="1">
    <source>
        <dbReference type="ARBA" id="ARBA00004141"/>
    </source>
</evidence>
<reference evidence="6" key="1">
    <citation type="submission" date="2022-11" db="EMBL/GenBank/DDBJ databases">
        <authorList>
            <person name="Petersen C."/>
        </authorList>
    </citation>
    <scope>NUCLEOTIDE SEQUENCE</scope>
    <source>
        <strain evidence="6">IBT 29864</strain>
    </source>
</reference>
<feature type="transmembrane region" description="Helical" evidence="5">
    <location>
        <begin position="217"/>
        <end position="239"/>
    </location>
</feature>
<dbReference type="RefSeq" id="XP_056558144.1">
    <property type="nucleotide sequence ID" value="XM_056695932.1"/>
</dbReference>
<evidence type="ECO:0000256" key="3">
    <source>
        <dbReference type="ARBA" id="ARBA00022989"/>
    </source>
</evidence>
<keyword evidence="4 5" id="KW-0472">Membrane</keyword>
<evidence type="ECO:0000313" key="7">
    <source>
        <dbReference type="Proteomes" id="UP001147782"/>
    </source>
</evidence>
<evidence type="ECO:0000313" key="6">
    <source>
        <dbReference type="EMBL" id="KAJ5380573.1"/>
    </source>
</evidence>
<gene>
    <name evidence="6" type="ORF">N7496_003001</name>
</gene>
<keyword evidence="7" id="KW-1185">Reference proteome</keyword>
<feature type="transmembrane region" description="Helical" evidence="5">
    <location>
        <begin position="251"/>
        <end position="273"/>
    </location>
</feature>
<dbReference type="GO" id="GO:0016020">
    <property type="term" value="C:membrane"/>
    <property type="evidence" value="ECO:0007669"/>
    <property type="project" value="UniProtKB-SubCell"/>
</dbReference>
<evidence type="ECO:0000256" key="5">
    <source>
        <dbReference type="SAM" id="Phobius"/>
    </source>
</evidence>